<dbReference type="AlphaFoldDB" id="A0A917RH75"/>
<evidence type="ECO:0000259" key="3">
    <source>
        <dbReference type="Pfam" id="PF00155"/>
    </source>
</evidence>
<keyword evidence="4" id="KW-0808">Transferase</keyword>
<dbReference type="EMBL" id="BMMH01000003">
    <property type="protein sequence ID" value="GGL06088.1"/>
    <property type="molecule type" value="Genomic_DNA"/>
</dbReference>
<dbReference type="Pfam" id="PF00155">
    <property type="entry name" value="Aminotran_1_2"/>
    <property type="match status" value="1"/>
</dbReference>
<dbReference type="NCBIfam" id="NF005915">
    <property type="entry name" value="PRK07908.1"/>
    <property type="match status" value="1"/>
</dbReference>
<dbReference type="Proteomes" id="UP000638263">
    <property type="component" value="Unassembled WGS sequence"/>
</dbReference>
<gene>
    <name evidence="4" type="ORF">GCM10011588_20720</name>
</gene>
<dbReference type="PANTHER" id="PTHR42885:SF1">
    <property type="entry name" value="THREONINE-PHOSPHATE DECARBOXYLASE"/>
    <property type="match status" value="1"/>
</dbReference>
<reference evidence="4" key="1">
    <citation type="journal article" date="2014" name="Int. J. Syst. Evol. Microbiol.">
        <title>Complete genome sequence of Corynebacterium casei LMG S-19264T (=DSM 44701T), isolated from a smear-ripened cheese.</title>
        <authorList>
            <consortium name="US DOE Joint Genome Institute (JGI-PGF)"/>
            <person name="Walter F."/>
            <person name="Albersmeier A."/>
            <person name="Kalinowski J."/>
            <person name="Ruckert C."/>
        </authorList>
    </citation>
    <scope>NUCLEOTIDE SEQUENCE</scope>
    <source>
        <strain evidence="4">CGMCC 4.3508</strain>
    </source>
</reference>
<evidence type="ECO:0000313" key="5">
    <source>
        <dbReference type="Proteomes" id="UP000638263"/>
    </source>
</evidence>
<reference evidence="4" key="2">
    <citation type="submission" date="2020-09" db="EMBL/GenBank/DDBJ databases">
        <authorList>
            <person name="Sun Q."/>
            <person name="Zhou Y."/>
        </authorList>
    </citation>
    <scope>NUCLEOTIDE SEQUENCE</scope>
    <source>
        <strain evidence="4">CGMCC 4.3508</strain>
    </source>
</reference>
<dbReference type="Gene3D" id="3.90.1150.10">
    <property type="entry name" value="Aspartate Aminotransferase, domain 1"/>
    <property type="match status" value="1"/>
</dbReference>
<feature type="domain" description="Aminotransferase class I/classII large" evidence="3">
    <location>
        <begin position="45"/>
        <end position="340"/>
    </location>
</feature>
<dbReference type="SUPFAM" id="SSF53383">
    <property type="entry name" value="PLP-dependent transferases"/>
    <property type="match status" value="1"/>
</dbReference>
<dbReference type="InterPro" id="IPR015424">
    <property type="entry name" value="PyrdxlP-dep_Trfase"/>
</dbReference>
<sequence>MLTDHVDFAGLRHHGDVEAQPGLLDFAVNVQGAAPPRWLRDRLVSALDSLGRYPAAADERHARETVAARHGVAPDHVLTLAGGAEGFALLPRLEPRLAAVVHPSFTEPEFALREAGIPVHRVLLEPPYALDPTLVPEEADLVVIGNPTNPTSVLHPAEVVRALLRPGRIVVVDEAFMDAVPGEPESLAAEAGEGLLVLRSLTKTWALAGLRCGYLLGAPEVLGRLVRGRAHWPVGTLQLTAIAATASPRALAETAARAAEIGEHRMAMVAQLTGAGVAVRSPAEAPFLLLEVERGEILREYLRRHGIAVRRGDTFPGLGPGHMRVAVRPPADVDRLVEAFGNAGRLV</sequence>
<evidence type="ECO:0000256" key="1">
    <source>
        <dbReference type="ARBA" id="ARBA00001933"/>
    </source>
</evidence>
<protein>
    <submittedName>
        <fullName evidence="4">Aminotransferase</fullName>
    </submittedName>
</protein>
<keyword evidence="2" id="KW-0663">Pyridoxal phosphate</keyword>
<evidence type="ECO:0000313" key="4">
    <source>
        <dbReference type="EMBL" id="GGL06088.1"/>
    </source>
</evidence>
<comment type="cofactor">
    <cofactor evidence="1">
        <name>pyridoxal 5'-phosphate</name>
        <dbReference type="ChEBI" id="CHEBI:597326"/>
    </cofactor>
</comment>
<dbReference type="GO" id="GO:0030170">
    <property type="term" value="F:pyridoxal phosphate binding"/>
    <property type="evidence" value="ECO:0007669"/>
    <property type="project" value="InterPro"/>
</dbReference>
<evidence type="ECO:0000256" key="2">
    <source>
        <dbReference type="ARBA" id="ARBA00022898"/>
    </source>
</evidence>
<dbReference type="PANTHER" id="PTHR42885">
    <property type="entry name" value="HISTIDINOL-PHOSPHATE AMINOTRANSFERASE-RELATED"/>
    <property type="match status" value="1"/>
</dbReference>
<name>A0A917RH75_9NOCA</name>
<comment type="caution">
    <text evidence="4">The sequence shown here is derived from an EMBL/GenBank/DDBJ whole genome shotgun (WGS) entry which is preliminary data.</text>
</comment>
<dbReference type="InterPro" id="IPR004839">
    <property type="entry name" value="Aminotransferase_I/II_large"/>
</dbReference>
<dbReference type="GO" id="GO:0008483">
    <property type="term" value="F:transaminase activity"/>
    <property type="evidence" value="ECO:0007669"/>
    <property type="project" value="UniProtKB-KW"/>
</dbReference>
<organism evidence="4 5">
    <name type="scientific">Nocardia jinanensis</name>
    <dbReference type="NCBI Taxonomy" id="382504"/>
    <lineage>
        <taxon>Bacteria</taxon>
        <taxon>Bacillati</taxon>
        <taxon>Actinomycetota</taxon>
        <taxon>Actinomycetes</taxon>
        <taxon>Mycobacteriales</taxon>
        <taxon>Nocardiaceae</taxon>
        <taxon>Nocardia</taxon>
    </lineage>
</organism>
<dbReference type="InterPro" id="IPR015421">
    <property type="entry name" value="PyrdxlP-dep_Trfase_major"/>
</dbReference>
<proteinExistence type="predicted"/>
<dbReference type="RefSeq" id="WP_058854938.1">
    <property type="nucleotide sequence ID" value="NZ_BMMH01000003.1"/>
</dbReference>
<dbReference type="Gene3D" id="3.40.640.10">
    <property type="entry name" value="Type I PLP-dependent aspartate aminotransferase-like (Major domain)"/>
    <property type="match status" value="1"/>
</dbReference>
<dbReference type="CDD" id="cd00609">
    <property type="entry name" value="AAT_like"/>
    <property type="match status" value="1"/>
</dbReference>
<dbReference type="InterPro" id="IPR015422">
    <property type="entry name" value="PyrdxlP-dep_Trfase_small"/>
</dbReference>
<accession>A0A917RH75</accession>
<keyword evidence="4" id="KW-0032">Aminotransferase</keyword>
<keyword evidence="5" id="KW-1185">Reference proteome</keyword>